<dbReference type="SUPFAM" id="SSF52540">
    <property type="entry name" value="P-loop containing nucleoside triphosphate hydrolases"/>
    <property type="match status" value="2"/>
</dbReference>
<gene>
    <name evidence="11" type="primary">priA</name>
    <name evidence="13" type="ORF">NBZ79_01660</name>
</gene>
<feature type="binding site" evidence="11">
    <location>
        <position position="465"/>
    </location>
    <ligand>
        <name>Zn(2+)</name>
        <dbReference type="ChEBI" id="CHEBI:29105"/>
        <label>2</label>
    </ligand>
</feature>
<dbReference type="Proteomes" id="UP001056291">
    <property type="component" value="Chromosome"/>
</dbReference>
<dbReference type="EC" id="5.6.2.4" evidence="11"/>
<evidence type="ECO:0000256" key="1">
    <source>
        <dbReference type="ARBA" id="ARBA00022515"/>
    </source>
</evidence>
<comment type="similarity">
    <text evidence="11">Belongs to the helicase family. PriA subfamily.</text>
</comment>
<feature type="binding site" evidence="11">
    <location>
        <position position="475"/>
    </location>
    <ligand>
        <name>Zn(2+)</name>
        <dbReference type="ChEBI" id="CHEBI:29105"/>
        <label>1</label>
    </ligand>
</feature>
<evidence type="ECO:0000256" key="3">
    <source>
        <dbReference type="ARBA" id="ARBA00022723"/>
    </source>
</evidence>
<evidence type="ECO:0000256" key="10">
    <source>
        <dbReference type="ARBA" id="ARBA00023235"/>
    </source>
</evidence>
<evidence type="ECO:0000313" key="13">
    <source>
        <dbReference type="EMBL" id="USG61681.1"/>
    </source>
</evidence>
<evidence type="ECO:0000256" key="11">
    <source>
        <dbReference type="HAMAP-Rule" id="MF_00983"/>
    </source>
</evidence>
<keyword evidence="14" id="KW-1185">Reference proteome</keyword>
<accession>A0ABY4W4B8</accession>
<evidence type="ECO:0000256" key="6">
    <source>
        <dbReference type="ARBA" id="ARBA00022806"/>
    </source>
</evidence>
<dbReference type="InterPro" id="IPR014001">
    <property type="entry name" value="Helicase_ATP-bd"/>
</dbReference>
<dbReference type="GO" id="GO:0016787">
    <property type="term" value="F:hydrolase activity"/>
    <property type="evidence" value="ECO:0007669"/>
    <property type="project" value="UniProtKB-KW"/>
</dbReference>
<dbReference type="PANTHER" id="PTHR30580">
    <property type="entry name" value="PRIMOSOMAL PROTEIN N"/>
    <property type="match status" value="1"/>
</dbReference>
<evidence type="ECO:0000256" key="7">
    <source>
        <dbReference type="ARBA" id="ARBA00022833"/>
    </source>
</evidence>
<dbReference type="NCBIfam" id="TIGR00595">
    <property type="entry name" value="priA"/>
    <property type="match status" value="1"/>
</dbReference>
<dbReference type="Gene3D" id="3.40.1440.60">
    <property type="entry name" value="PriA, 3(prime) DNA-binding domain"/>
    <property type="match status" value="1"/>
</dbReference>
<evidence type="ECO:0000256" key="9">
    <source>
        <dbReference type="ARBA" id="ARBA00023125"/>
    </source>
</evidence>
<keyword evidence="6 11" id="KW-0347">Helicase</keyword>
<evidence type="ECO:0000256" key="2">
    <source>
        <dbReference type="ARBA" id="ARBA00022705"/>
    </source>
</evidence>
<dbReference type="InterPro" id="IPR005259">
    <property type="entry name" value="PriA"/>
</dbReference>
<keyword evidence="4 11" id="KW-0547">Nucleotide-binding</keyword>
<keyword evidence="1 11" id="KW-0639">Primosome</keyword>
<dbReference type="RefSeq" id="WP_251934848.1">
    <property type="nucleotide sequence ID" value="NZ_CP098747.1"/>
</dbReference>
<keyword evidence="9 11" id="KW-0238">DNA-binding</keyword>
<dbReference type="Pfam" id="PF00270">
    <property type="entry name" value="DEAD"/>
    <property type="match status" value="1"/>
</dbReference>
<keyword evidence="3 11" id="KW-0479">Metal-binding</keyword>
<feature type="binding site" evidence="11">
    <location>
        <position position="438"/>
    </location>
    <ligand>
        <name>Zn(2+)</name>
        <dbReference type="ChEBI" id="CHEBI:29105"/>
        <label>1</label>
    </ligand>
</feature>
<dbReference type="Pfam" id="PF00271">
    <property type="entry name" value="Helicase_C"/>
    <property type="match status" value="1"/>
</dbReference>
<comment type="subunit">
    <text evidence="11">Component of the replication restart primosome.</text>
</comment>
<keyword evidence="7 11" id="KW-0862">Zinc</keyword>
<evidence type="ECO:0000256" key="5">
    <source>
        <dbReference type="ARBA" id="ARBA00022801"/>
    </source>
</evidence>
<dbReference type="PANTHER" id="PTHR30580:SF0">
    <property type="entry name" value="PRIMOSOMAL PROTEIN N"/>
    <property type="match status" value="1"/>
</dbReference>
<keyword evidence="2 11" id="KW-0235">DNA replication</keyword>
<reference evidence="13" key="1">
    <citation type="submission" date="2022-06" db="EMBL/GenBank/DDBJ databases">
        <title>Sneathiella actinostolidae sp. nov., isolated from a sea anemonein the Western Pacific Ocean.</title>
        <authorList>
            <person name="Wei M.J."/>
        </authorList>
    </citation>
    <scope>NUCLEOTIDE SEQUENCE</scope>
    <source>
        <strain evidence="13">PHK-P5</strain>
    </source>
</reference>
<keyword evidence="10 11" id="KW-0413">Isomerase</keyword>
<evidence type="ECO:0000256" key="8">
    <source>
        <dbReference type="ARBA" id="ARBA00022840"/>
    </source>
</evidence>
<dbReference type="Pfam" id="PF17764">
    <property type="entry name" value="PriA_3primeBD"/>
    <property type="match status" value="1"/>
</dbReference>
<dbReference type="Pfam" id="PF18074">
    <property type="entry name" value="PriA_C"/>
    <property type="match status" value="1"/>
</dbReference>
<feature type="binding site" evidence="11">
    <location>
        <position position="462"/>
    </location>
    <ligand>
        <name>Zn(2+)</name>
        <dbReference type="ChEBI" id="CHEBI:29105"/>
        <label>2</label>
    </ligand>
</feature>
<name>A0ABY4W4B8_9PROT</name>
<sequence length="726" mass="80135">MSSTNKHRRVRVLLPLAVGDVYDYRAPEEMGVILGQFVTVPLGRREVTGVVWEEAPNSSLPETRMKDILDILPAPILPEDSRAFVDWVAKYTMQQRGRVLRMAMSVPDALYPKPPRIGYRFTGKQPEKLTSARKRVLEIATDGPALTAADLSSLAAVSSSVVKGLAALSVLESVKLPSEKPINKPDWQKPGSVLSDDQEMAAKHLVQMVDKNTFDVSLLHGVTGSGKTEVYFEMIATCLKQNRQALVLLPEIALSSQWLARFEDRFGTRPVEWHSDLSQAERRRNWRAVIEGRADVVVGARSALFLPFPDLGVIVVDEEHEASFKQDEGVPYNARDMAVVRGKIGNFPIVLASATPSLETLINAQSNRYAYLKLPSRFGGAALPEVHIVDLKEHSPGSQRWISEPLRKATEATLEAGQQAMLFLNRRGYAPLTLCDTCGHRLQCPHCSAWLVEHRLIKRLQCHHCGYTAQTPRQCPECETEESFKACGPGIERLAEEAELLFPDKNIATIASDTVTSPRAAAEFVGAMERGEIDLLIGTQIIAKGYHFPNLTMVGIIDADLGLAGGDLRASERTYQLLSQVAGRAGREAQKGKVILQSHIPEHPVIDAIVHQDEEAFFAFETSARQEARMPPFGRLAALVLSSIDAESVAGFASLLARSAPIADNFIILGPAPAPLSMIRGRHRYRFLVKCDKAMNIQAVIGNWLKGRKVPSNVRLQIDIDPYNFM</sequence>
<comment type="function">
    <text evidence="11">Initiates the restart of stalled replication forks, which reloads the replicative helicase on sites other than the origin of replication. Recognizes and binds to abandoned replication forks and remodels them to uncover a helicase loading site. Promotes assembly of the primosome at these replication forks.</text>
</comment>
<protein>
    <recommendedName>
        <fullName evidence="11">Replication restart protein PriA</fullName>
    </recommendedName>
    <alternativeName>
        <fullName evidence="11">ATP-dependent DNA helicase PriA</fullName>
        <ecNumber evidence="11">5.6.2.4</ecNumber>
    </alternativeName>
    <alternativeName>
        <fullName evidence="11">DNA 3'-5' helicase PriA</fullName>
    </alternativeName>
</protein>
<feature type="binding site" evidence="11">
    <location>
        <position position="444"/>
    </location>
    <ligand>
        <name>Zn(2+)</name>
        <dbReference type="ChEBI" id="CHEBI:29105"/>
        <label>2</label>
    </ligand>
</feature>
<proteinExistence type="inferred from homology"/>
<dbReference type="InterPro" id="IPR027417">
    <property type="entry name" value="P-loop_NTPase"/>
</dbReference>
<feature type="binding site" evidence="11">
    <location>
        <position position="435"/>
    </location>
    <ligand>
        <name>Zn(2+)</name>
        <dbReference type="ChEBI" id="CHEBI:29105"/>
        <label>1</label>
    </ligand>
</feature>
<keyword evidence="8 11" id="KW-0067">ATP-binding</keyword>
<dbReference type="InterPro" id="IPR040498">
    <property type="entry name" value="PriA_CRR"/>
</dbReference>
<keyword evidence="5 11" id="KW-0378">Hydrolase</keyword>
<dbReference type="Pfam" id="PF18319">
    <property type="entry name" value="Zn_ribbon_PriA"/>
    <property type="match status" value="1"/>
</dbReference>
<dbReference type="HAMAP" id="MF_00983">
    <property type="entry name" value="PriA"/>
    <property type="match status" value="1"/>
</dbReference>
<dbReference type="NCBIfam" id="NF004070">
    <property type="entry name" value="PRK05580.2-2"/>
    <property type="match status" value="1"/>
</dbReference>
<dbReference type="InterPro" id="IPR001650">
    <property type="entry name" value="Helicase_C-like"/>
</dbReference>
<dbReference type="CDD" id="cd17929">
    <property type="entry name" value="DEXHc_priA"/>
    <property type="match status" value="1"/>
</dbReference>
<evidence type="ECO:0000313" key="14">
    <source>
        <dbReference type="Proteomes" id="UP001056291"/>
    </source>
</evidence>
<dbReference type="Gene3D" id="3.40.50.300">
    <property type="entry name" value="P-loop containing nucleotide triphosphate hydrolases"/>
    <property type="match status" value="2"/>
</dbReference>
<dbReference type="SMART" id="SM00487">
    <property type="entry name" value="DEXDc"/>
    <property type="match status" value="1"/>
</dbReference>
<dbReference type="InterPro" id="IPR011545">
    <property type="entry name" value="DEAD/DEAH_box_helicase_dom"/>
</dbReference>
<organism evidence="13 14">
    <name type="scientific">Sneathiella marina</name>
    <dbReference type="NCBI Taxonomy" id="2950108"/>
    <lineage>
        <taxon>Bacteria</taxon>
        <taxon>Pseudomonadati</taxon>
        <taxon>Pseudomonadota</taxon>
        <taxon>Alphaproteobacteria</taxon>
        <taxon>Sneathiellales</taxon>
        <taxon>Sneathiellaceae</taxon>
        <taxon>Sneathiella</taxon>
    </lineage>
</organism>
<dbReference type="InterPro" id="IPR042115">
    <property type="entry name" value="PriA_3primeBD_sf"/>
</dbReference>
<dbReference type="InterPro" id="IPR041222">
    <property type="entry name" value="PriA_3primeBD"/>
</dbReference>
<dbReference type="CDD" id="cd18804">
    <property type="entry name" value="SF2_C_priA"/>
    <property type="match status" value="1"/>
</dbReference>
<feature type="binding site" evidence="11">
    <location>
        <position position="447"/>
    </location>
    <ligand>
        <name>Zn(2+)</name>
        <dbReference type="ChEBI" id="CHEBI:29105"/>
        <label>2</label>
    </ligand>
</feature>
<dbReference type="SMART" id="SM00490">
    <property type="entry name" value="HELICc"/>
    <property type="match status" value="1"/>
</dbReference>
<comment type="catalytic activity">
    <reaction evidence="11">
        <text>ATP + H2O = ADP + phosphate + H(+)</text>
        <dbReference type="Rhea" id="RHEA:13065"/>
        <dbReference type="ChEBI" id="CHEBI:15377"/>
        <dbReference type="ChEBI" id="CHEBI:15378"/>
        <dbReference type="ChEBI" id="CHEBI:30616"/>
        <dbReference type="ChEBI" id="CHEBI:43474"/>
        <dbReference type="ChEBI" id="CHEBI:456216"/>
        <dbReference type="EC" id="5.6.2.4"/>
    </reaction>
</comment>
<dbReference type="InterPro" id="IPR041236">
    <property type="entry name" value="PriA_C"/>
</dbReference>
<comment type="catalytic activity">
    <reaction evidence="11">
        <text>Couples ATP hydrolysis with the unwinding of duplex DNA by translocating in the 3'-5' direction.</text>
        <dbReference type="EC" id="5.6.2.4"/>
    </reaction>
</comment>
<comment type="cofactor">
    <cofactor evidence="11">
        <name>Zn(2+)</name>
        <dbReference type="ChEBI" id="CHEBI:29105"/>
    </cofactor>
    <text evidence="11">Binds 2 zinc ions per subunit.</text>
</comment>
<feature type="domain" description="Helicase ATP-binding" evidence="12">
    <location>
        <begin position="208"/>
        <end position="374"/>
    </location>
</feature>
<evidence type="ECO:0000256" key="4">
    <source>
        <dbReference type="ARBA" id="ARBA00022741"/>
    </source>
</evidence>
<evidence type="ECO:0000259" key="12">
    <source>
        <dbReference type="PROSITE" id="PS51192"/>
    </source>
</evidence>
<dbReference type="PROSITE" id="PS51192">
    <property type="entry name" value="HELICASE_ATP_BIND_1"/>
    <property type="match status" value="1"/>
</dbReference>
<feature type="binding site" evidence="11">
    <location>
        <position position="478"/>
    </location>
    <ligand>
        <name>Zn(2+)</name>
        <dbReference type="ChEBI" id="CHEBI:29105"/>
        <label>1</label>
    </ligand>
</feature>
<dbReference type="EMBL" id="CP098747">
    <property type="protein sequence ID" value="USG61681.1"/>
    <property type="molecule type" value="Genomic_DNA"/>
</dbReference>